<dbReference type="GO" id="GO:0005344">
    <property type="term" value="F:oxygen carrier activity"/>
    <property type="evidence" value="ECO:0007669"/>
    <property type="project" value="UniProtKB-KW"/>
</dbReference>
<dbReference type="PANTHER" id="PTHR47768:SF2">
    <property type="entry name" value="GLOBIN-RELATED"/>
    <property type="match status" value="1"/>
</dbReference>
<keyword evidence="1" id="KW-0479">Metal-binding</keyword>
<dbReference type="Pfam" id="PF00042">
    <property type="entry name" value="Globin"/>
    <property type="match status" value="1"/>
</dbReference>
<evidence type="ECO:0000313" key="5">
    <source>
        <dbReference type="WBParaSite" id="ACRNAN_Path_1266.g4945.t1"/>
    </source>
</evidence>
<dbReference type="InterPro" id="IPR012292">
    <property type="entry name" value="Globin/Proto"/>
</dbReference>
<comment type="similarity">
    <text evidence="1">Belongs to the globin family.</text>
</comment>
<dbReference type="Proteomes" id="UP000887540">
    <property type="component" value="Unplaced"/>
</dbReference>
<keyword evidence="1" id="KW-0561">Oxygen transport</keyword>
<evidence type="ECO:0000256" key="2">
    <source>
        <dbReference type="SAM" id="MobiDB-lite"/>
    </source>
</evidence>
<feature type="compositionally biased region" description="Polar residues" evidence="2">
    <location>
        <begin position="1"/>
        <end position="16"/>
    </location>
</feature>
<keyword evidence="1" id="KW-0408">Iron</keyword>
<dbReference type="PANTHER" id="PTHR47768">
    <property type="entry name" value="GLOBIN RELATED-RELATED"/>
    <property type="match status" value="1"/>
</dbReference>
<reference evidence="5" key="1">
    <citation type="submission" date="2022-11" db="UniProtKB">
        <authorList>
            <consortium name="WormBaseParasite"/>
        </authorList>
    </citation>
    <scope>IDENTIFICATION</scope>
</reference>
<dbReference type="InterPro" id="IPR044399">
    <property type="entry name" value="Mb-like_M"/>
</dbReference>
<keyword evidence="1" id="KW-0813">Transport</keyword>
<dbReference type="SUPFAM" id="SSF46458">
    <property type="entry name" value="Globin-like"/>
    <property type="match status" value="1"/>
</dbReference>
<evidence type="ECO:0000256" key="1">
    <source>
        <dbReference type="RuleBase" id="RU000356"/>
    </source>
</evidence>
<name>A0A914BY30_9BILA</name>
<dbReference type="PROSITE" id="PS01033">
    <property type="entry name" value="GLOBIN"/>
    <property type="match status" value="1"/>
</dbReference>
<organism evidence="4 5">
    <name type="scientific">Acrobeloides nanus</name>
    <dbReference type="NCBI Taxonomy" id="290746"/>
    <lineage>
        <taxon>Eukaryota</taxon>
        <taxon>Metazoa</taxon>
        <taxon>Ecdysozoa</taxon>
        <taxon>Nematoda</taxon>
        <taxon>Chromadorea</taxon>
        <taxon>Rhabditida</taxon>
        <taxon>Tylenchina</taxon>
        <taxon>Cephalobomorpha</taxon>
        <taxon>Cephaloboidea</taxon>
        <taxon>Cephalobidae</taxon>
        <taxon>Acrobeloides</taxon>
    </lineage>
</organism>
<evidence type="ECO:0000259" key="3">
    <source>
        <dbReference type="PROSITE" id="PS01033"/>
    </source>
</evidence>
<protein>
    <submittedName>
        <fullName evidence="5">Globin family profile domain-containing protein</fullName>
    </submittedName>
</protein>
<keyword evidence="4" id="KW-1185">Reference proteome</keyword>
<dbReference type="GO" id="GO:0019825">
    <property type="term" value="F:oxygen binding"/>
    <property type="evidence" value="ECO:0007669"/>
    <property type="project" value="InterPro"/>
</dbReference>
<dbReference type="AlphaFoldDB" id="A0A914BY30"/>
<dbReference type="InterPro" id="IPR000971">
    <property type="entry name" value="Globin"/>
</dbReference>
<keyword evidence="1" id="KW-0349">Heme</keyword>
<dbReference type="Gene3D" id="1.10.490.10">
    <property type="entry name" value="Globins"/>
    <property type="match status" value="1"/>
</dbReference>
<feature type="region of interest" description="Disordered" evidence="2">
    <location>
        <begin position="1"/>
        <end position="67"/>
    </location>
</feature>
<feature type="domain" description="Globin" evidence="3">
    <location>
        <begin position="70"/>
        <end position="214"/>
    </location>
</feature>
<proteinExistence type="inferred from homology"/>
<dbReference type="InterPro" id="IPR009050">
    <property type="entry name" value="Globin-like_sf"/>
</dbReference>
<dbReference type="GO" id="GO:0020037">
    <property type="term" value="F:heme binding"/>
    <property type="evidence" value="ECO:0007669"/>
    <property type="project" value="InterPro"/>
</dbReference>
<dbReference type="CDD" id="cd01040">
    <property type="entry name" value="Mb-like"/>
    <property type="match status" value="1"/>
</dbReference>
<sequence>MGNKNTNVKNQTNSARASRRCSEFRSKSSVSDATDRMSLNAPVDSKLNRRRSSSVAAVSIGRNNTMKPKRLAPRQCNLIIKSWSRTNKAKVGKDIFEAIFNEAEELKAAFGLSLSMRGKRLRSDPTFIAHTDLFIDTFDFVIRHLDDLPLVIENAEQLGRRHATLNIEDFRPEYWAIFRECIIENVSNEEDRETQIAWRQLILMLIFHMRFGYDRELLKMTRASSNRCITPIHNTGPANEEYANGEYLDL</sequence>
<evidence type="ECO:0000313" key="4">
    <source>
        <dbReference type="Proteomes" id="UP000887540"/>
    </source>
</evidence>
<dbReference type="WBParaSite" id="ACRNAN_Path_1266.g4945.t1">
    <property type="protein sequence ID" value="ACRNAN_Path_1266.g4945.t1"/>
    <property type="gene ID" value="ACRNAN_Path_1266.g4945"/>
</dbReference>
<accession>A0A914BY30</accession>
<dbReference type="InterPro" id="IPR053341">
    <property type="entry name" value="Oxidative_stress_globin-like"/>
</dbReference>